<organism evidence="1 2">
    <name type="scientific">Plasmodium inui San Antonio 1</name>
    <dbReference type="NCBI Taxonomy" id="1237626"/>
    <lineage>
        <taxon>Eukaryota</taxon>
        <taxon>Sar</taxon>
        <taxon>Alveolata</taxon>
        <taxon>Apicomplexa</taxon>
        <taxon>Aconoidasida</taxon>
        <taxon>Haemosporida</taxon>
        <taxon>Plasmodiidae</taxon>
        <taxon>Plasmodium</taxon>
        <taxon>Plasmodium (Plasmodium)</taxon>
    </lineage>
</organism>
<evidence type="ECO:0000313" key="2">
    <source>
        <dbReference type="Proteomes" id="UP000030640"/>
    </source>
</evidence>
<keyword evidence="2" id="KW-1185">Reference proteome</keyword>
<gene>
    <name evidence="1" type="ORF">C922_02223</name>
</gene>
<accession>W7A2T6</accession>
<dbReference type="GeneID" id="20037497"/>
<reference evidence="1 2" key="1">
    <citation type="submission" date="2013-02" db="EMBL/GenBank/DDBJ databases">
        <title>The Genome Sequence of Plasmodium inui San Antonio 1.</title>
        <authorList>
            <consortium name="The Broad Institute Genome Sequencing Platform"/>
            <consortium name="The Broad Institute Genome Sequencing Center for Infectious Disease"/>
            <person name="Neafsey D."/>
            <person name="Cheeseman I."/>
            <person name="Volkman S."/>
            <person name="Adams J."/>
            <person name="Walker B."/>
            <person name="Young S.K."/>
            <person name="Zeng Q."/>
            <person name="Gargeya S."/>
            <person name="Fitzgerald M."/>
            <person name="Haas B."/>
            <person name="Abouelleil A."/>
            <person name="Alvarado L."/>
            <person name="Arachchi H.M."/>
            <person name="Berlin A.M."/>
            <person name="Chapman S.B."/>
            <person name="Dewar J."/>
            <person name="Goldberg J."/>
            <person name="Griggs A."/>
            <person name="Gujja S."/>
            <person name="Hansen M."/>
            <person name="Howarth C."/>
            <person name="Imamovic A."/>
            <person name="Larimer J."/>
            <person name="McCowan C."/>
            <person name="Murphy C."/>
            <person name="Neiman D."/>
            <person name="Pearson M."/>
            <person name="Priest M."/>
            <person name="Roberts A."/>
            <person name="Saif S."/>
            <person name="Shea T."/>
            <person name="Sisk P."/>
            <person name="Sykes S."/>
            <person name="Wortman J."/>
            <person name="Nusbaum C."/>
            <person name="Birren B."/>
        </authorList>
    </citation>
    <scope>NUCLEOTIDE SEQUENCE [LARGE SCALE GENOMIC DNA]</scope>
    <source>
        <strain evidence="1 2">San Antonio 1</strain>
    </source>
</reference>
<dbReference type="EMBL" id="KI965466">
    <property type="protein sequence ID" value="EUD67517.1"/>
    <property type="molecule type" value="Genomic_DNA"/>
</dbReference>
<protein>
    <submittedName>
        <fullName evidence="1">Uncharacterized protein</fullName>
    </submittedName>
</protein>
<dbReference type="AlphaFoldDB" id="W7A2T6"/>
<sequence length="58" mass="6751">MMIKLEKLEIESYGELKKAKCGYALENHQGNIERDFFEEFSKMGRGTKSKGRSFLMSK</sequence>
<dbReference type="OrthoDB" id="372737at2759"/>
<name>W7A2T6_9APIC</name>
<evidence type="ECO:0000313" key="1">
    <source>
        <dbReference type="EMBL" id="EUD67517.1"/>
    </source>
</evidence>
<dbReference type="Proteomes" id="UP000030640">
    <property type="component" value="Unassembled WGS sequence"/>
</dbReference>
<dbReference type="VEuPathDB" id="PlasmoDB:C922_02223"/>
<proteinExistence type="predicted"/>
<dbReference type="RefSeq" id="XP_008816044.1">
    <property type="nucleotide sequence ID" value="XM_008817822.1"/>
</dbReference>